<comment type="caution">
    <text evidence="1">The sequence shown here is derived from an EMBL/GenBank/DDBJ whole genome shotgun (WGS) entry which is preliminary data.</text>
</comment>
<feature type="non-terminal residue" evidence="1">
    <location>
        <position position="293"/>
    </location>
</feature>
<keyword evidence="2" id="KW-1185">Reference proteome</keyword>
<evidence type="ECO:0000313" key="1">
    <source>
        <dbReference type="EMBL" id="KAK3043985.1"/>
    </source>
</evidence>
<sequence>MEKELSIPTCLFGGPPVRDDNIKLAESQIGFMNIFARPLFEAVTDILPAMRFSVQELSANKAMWEGKIEVAKLEKARSSQLLLPGTFPSNDLVPQSPRSSGDRLQLGAGESGDLRTSRPSHLNKLDTIQSIRSPTHICAPDHDRSDRRSSGGSLIPKTNDSRRSSLGLVVDEKGVRRSSTPSIRYMSASENIPQAAGSRRGSGDASITAILVTSTPGTPSDKKKKQQHSIAEKEANYGSRLRSLSPTKRKQRSPEKDSKSGRSSIREKLKSSSGLDLPNTSASEARQSRWGSA</sequence>
<reference evidence="1" key="1">
    <citation type="submission" date="2024-09" db="EMBL/GenBank/DDBJ databases">
        <title>Black Yeasts Isolated from many extreme environments.</title>
        <authorList>
            <person name="Coleine C."/>
            <person name="Stajich J.E."/>
            <person name="Selbmann L."/>
        </authorList>
    </citation>
    <scope>NUCLEOTIDE SEQUENCE</scope>
    <source>
        <strain evidence="1">CCFEE 5737</strain>
    </source>
</reference>
<evidence type="ECO:0000313" key="2">
    <source>
        <dbReference type="Proteomes" id="UP001186974"/>
    </source>
</evidence>
<protein>
    <submittedName>
        <fullName evidence="1">Uncharacterized protein</fullName>
    </submittedName>
</protein>
<gene>
    <name evidence="1" type="ORF">LTS18_002494</name>
</gene>
<proteinExistence type="predicted"/>
<dbReference type="Proteomes" id="UP001186974">
    <property type="component" value="Unassembled WGS sequence"/>
</dbReference>
<dbReference type="EMBL" id="JAWDJW010012595">
    <property type="protein sequence ID" value="KAK3043985.1"/>
    <property type="molecule type" value="Genomic_DNA"/>
</dbReference>
<name>A0ACC3CSC8_9PEZI</name>
<accession>A0ACC3CSC8</accession>
<organism evidence="1 2">
    <name type="scientific">Coniosporium uncinatum</name>
    <dbReference type="NCBI Taxonomy" id="93489"/>
    <lineage>
        <taxon>Eukaryota</taxon>
        <taxon>Fungi</taxon>
        <taxon>Dikarya</taxon>
        <taxon>Ascomycota</taxon>
        <taxon>Pezizomycotina</taxon>
        <taxon>Dothideomycetes</taxon>
        <taxon>Dothideomycetes incertae sedis</taxon>
        <taxon>Coniosporium</taxon>
    </lineage>
</organism>